<name>A0A8H7KG92_AGABI</name>
<feature type="transmembrane region" description="Helical" evidence="1">
    <location>
        <begin position="30"/>
        <end position="51"/>
    </location>
</feature>
<evidence type="ECO:0000313" key="3">
    <source>
        <dbReference type="Proteomes" id="UP000629468"/>
    </source>
</evidence>
<sequence>MGTFTQLSLIGSEGIVIYRLRSLWHFNRPITRAITAMVIIVFFTSVVSMSVEAVHLKDLFHPAPAGLPGCLFISSSSKSLTYTLTAPLVLVLWDIFNFCIFTFNTFATPYLCSSDVLKRFQRDGGRYFFYLLVVHCLLLFTVSLGKKSRYSTIPLATSLTTIINARIFHGIALEAEQYADEYEIVLPKVTSR</sequence>
<feature type="transmembrane region" description="Helical" evidence="1">
    <location>
        <begin position="84"/>
        <end position="107"/>
    </location>
</feature>
<dbReference type="AlphaFoldDB" id="A0A8H7KG92"/>
<proteinExistence type="predicted"/>
<dbReference type="EMBL" id="JABXXO010000008">
    <property type="protein sequence ID" value="KAF7771824.1"/>
    <property type="molecule type" value="Genomic_DNA"/>
</dbReference>
<accession>A0A8H7KG92</accession>
<protein>
    <submittedName>
        <fullName evidence="2">Uncharacterized protein</fullName>
    </submittedName>
</protein>
<comment type="caution">
    <text evidence="2">The sequence shown here is derived from an EMBL/GenBank/DDBJ whole genome shotgun (WGS) entry which is preliminary data.</text>
</comment>
<dbReference type="Proteomes" id="UP000629468">
    <property type="component" value="Unassembled WGS sequence"/>
</dbReference>
<feature type="transmembrane region" description="Helical" evidence="1">
    <location>
        <begin position="127"/>
        <end position="145"/>
    </location>
</feature>
<keyword evidence="1" id="KW-0472">Membrane</keyword>
<evidence type="ECO:0000313" key="2">
    <source>
        <dbReference type="EMBL" id="KAF7771824.1"/>
    </source>
</evidence>
<organism evidence="2 3">
    <name type="scientific">Agaricus bisporus var. burnettii</name>
    <dbReference type="NCBI Taxonomy" id="192524"/>
    <lineage>
        <taxon>Eukaryota</taxon>
        <taxon>Fungi</taxon>
        <taxon>Dikarya</taxon>
        <taxon>Basidiomycota</taxon>
        <taxon>Agaricomycotina</taxon>
        <taxon>Agaricomycetes</taxon>
        <taxon>Agaricomycetidae</taxon>
        <taxon>Agaricales</taxon>
        <taxon>Agaricineae</taxon>
        <taxon>Agaricaceae</taxon>
        <taxon>Agaricus</taxon>
    </lineage>
</organism>
<gene>
    <name evidence="2" type="ORF">Agabi119p4_6135</name>
</gene>
<evidence type="ECO:0000256" key="1">
    <source>
        <dbReference type="SAM" id="Phobius"/>
    </source>
</evidence>
<keyword evidence="1" id="KW-1133">Transmembrane helix</keyword>
<reference evidence="2 3" key="1">
    <citation type="journal article" name="Sci. Rep.">
        <title>Telomere-to-telomere assembled and centromere annotated genomes of the two main subspecies of the button mushroom Agaricus bisporus reveal especially polymorphic chromosome ends.</title>
        <authorList>
            <person name="Sonnenberg A.S.M."/>
            <person name="Sedaghat-Telgerd N."/>
            <person name="Lavrijssen B."/>
            <person name="Ohm R.A."/>
            <person name="Hendrickx P.M."/>
            <person name="Scholtmeijer K."/>
            <person name="Baars J.J.P."/>
            <person name="van Peer A."/>
        </authorList>
    </citation>
    <scope>NUCLEOTIDE SEQUENCE [LARGE SCALE GENOMIC DNA]</scope>
    <source>
        <strain evidence="2 3">H119_p4</strain>
    </source>
</reference>
<keyword evidence="1" id="KW-0812">Transmembrane</keyword>